<keyword evidence="1" id="KW-1133">Transmembrane helix</keyword>
<feature type="transmembrane region" description="Helical" evidence="1">
    <location>
        <begin position="57"/>
        <end position="76"/>
    </location>
</feature>
<evidence type="ECO:0000313" key="2">
    <source>
        <dbReference type="EMBL" id="OAB41746.1"/>
    </source>
</evidence>
<dbReference type="Proteomes" id="UP000076967">
    <property type="component" value="Unassembled WGS sequence"/>
</dbReference>
<organism evidence="2 3">
    <name type="scientific">Paenibacillus glacialis</name>
    <dbReference type="NCBI Taxonomy" id="494026"/>
    <lineage>
        <taxon>Bacteria</taxon>
        <taxon>Bacillati</taxon>
        <taxon>Bacillota</taxon>
        <taxon>Bacilli</taxon>
        <taxon>Bacillales</taxon>
        <taxon>Paenibacillaceae</taxon>
        <taxon>Paenibacillus</taxon>
    </lineage>
</organism>
<evidence type="ECO:0000256" key="1">
    <source>
        <dbReference type="SAM" id="Phobius"/>
    </source>
</evidence>
<sequence length="80" mass="9151">MICLKCNFENSDRAQFCDRCGILLYESFKAHLRKNEARTEDTNTSIPTQKKKDGSSMLLLISLSCLGLILLITFLYENQT</sequence>
<name>A0A168K9T2_9BACL</name>
<accession>A0A168K9T2</accession>
<keyword evidence="3" id="KW-1185">Reference proteome</keyword>
<dbReference type="EMBL" id="LVJH01000027">
    <property type="protein sequence ID" value="OAB41746.1"/>
    <property type="molecule type" value="Genomic_DNA"/>
</dbReference>
<protein>
    <recommendedName>
        <fullName evidence="4">Zinc-ribbon domain-containing protein</fullName>
    </recommendedName>
</protein>
<proteinExistence type="predicted"/>
<keyword evidence="1" id="KW-0472">Membrane</keyword>
<evidence type="ECO:0008006" key="4">
    <source>
        <dbReference type="Google" id="ProtNLM"/>
    </source>
</evidence>
<keyword evidence="1" id="KW-0812">Transmembrane</keyword>
<gene>
    <name evidence="2" type="ORF">PGLA_15875</name>
</gene>
<evidence type="ECO:0000313" key="3">
    <source>
        <dbReference type="Proteomes" id="UP000076967"/>
    </source>
</evidence>
<dbReference type="AlphaFoldDB" id="A0A168K9T2"/>
<reference evidence="2 3" key="1">
    <citation type="submission" date="2016-03" db="EMBL/GenBank/DDBJ databases">
        <title>Draft genome sequence of Paenibacillus glacialis DSM 22343.</title>
        <authorList>
            <person name="Shin S.-K."/>
            <person name="Yi H."/>
        </authorList>
    </citation>
    <scope>NUCLEOTIDE SEQUENCE [LARGE SCALE GENOMIC DNA]</scope>
    <source>
        <strain evidence="2 3">DSM 22343</strain>
    </source>
</reference>
<comment type="caution">
    <text evidence="2">The sequence shown here is derived from an EMBL/GenBank/DDBJ whole genome shotgun (WGS) entry which is preliminary data.</text>
</comment>